<dbReference type="Gene3D" id="3.30.559.10">
    <property type="entry name" value="Chloramphenicol acetyltransferase-like domain"/>
    <property type="match status" value="1"/>
</dbReference>
<feature type="region of interest" description="Disordered" evidence="3">
    <location>
        <begin position="1"/>
        <end position="22"/>
    </location>
</feature>
<evidence type="ECO:0000313" key="6">
    <source>
        <dbReference type="Proteomes" id="UP000250235"/>
    </source>
</evidence>
<evidence type="ECO:0000256" key="1">
    <source>
        <dbReference type="ARBA" id="ARBA00022679"/>
    </source>
</evidence>
<proteinExistence type="predicted"/>
<dbReference type="InterPro" id="IPR023213">
    <property type="entry name" value="CAT-like_dom_sf"/>
</dbReference>
<keyword evidence="2" id="KW-0012">Acyltransferase</keyword>
<feature type="domain" description="Phthiocerol/phthiodiolone dimycocerosyl transferase C-terminal" evidence="4">
    <location>
        <begin position="243"/>
        <end position="341"/>
    </location>
</feature>
<dbReference type="EMBL" id="KV014893">
    <property type="protein sequence ID" value="KZV21432.1"/>
    <property type="molecule type" value="Genomic_DNA"/>
</dbReference>
<organism evidence="5 6">
    <name type="scientific">Dorcoceras hygrometricum</name>
    <dbReference type="NCBI Taxonomy" id="472368"/>
    <lineage>
        <taxon>Eukaryota</taxon>
        <taxon>Viridiplantae</taxon>
        <taxon>Streptophyta</taxon>
        <taxon>Embryophyta</taxon>
        <taxon>Tracheophyta</taxon>
        <taxon>Spermatophyta</taxon>
        <taxon>Magnoliopsida</taxon>
        <taxon>eudicotyledons</taxon>
        <taxon>Gunneridae</taxon>
        <taxon>Pentapetalae</taxon>
        <taxon>asterids</taxon>
        <taxon>lamiids</taxon>
        <taxon>Lamiales</taxon>
        <taxon>Gesneriaceae</taxon>
        <taxon>Didymocarpoideae</taxon>
        <taxon>Trichosporeae</taxon>
        <taxon>Loxocarpinae</taxon>
        <taxon>Dorcoceras</taxon>
    </lineage>
</organism>
<gene>
    <name evidence="5" type="ORF">F511_25660</name>
</gene>
<dbReference type="Pfam" id="PF16911">
    <property type="entry name" value="PapA_C"/>
    <property type="match status" value="1"/>
</dbReference>
<dbReference type="Proteomes" id="UP000250235">
    <property type="component" value="Unassembled WGS sequence"/>
</dbReference>
<dbReference type="GO" id="GO:0016746">
    <property type="term" value="F:acyltransferase activity"/>
    <property type="evidence" value="ECO:0007669"/>
    <property type="project" value="UniProtKB-KW"/>
</dbReference>
<keyword evidence="1" id="KW-0808">Transferase</keyword>
<dbReference type="InterPro" id="IPR031641">
    <property type="entry name" value="PapA_C"/>
</dbReference>
<evidence type="ECO:0000313" key="5">
    <source>
        <dbReference type="EMBL" id="KZV21432.1"/>
    </source>
</evidence>
<dbReference type="OrthoDB" id="439993at2759"/>
<evidence type="ECO:0000256" key="2">
    <source>
        <dbReference type="ARBA" id="ARBA00023315"/>
    </source>
</evidence>
<dbReference type="PANTHER" id="PTHR34375:SF2">
    <property type="entry name" value="GATA ZINC FINGER PROTEIN"/>
    <property type="match status" value="1"/>
</dbReference>
<dbReference type="Gene3D" id="3.30.559.30">
    <property type="entry name" value="Nonribosomal peptide synthetase, condensation domain"/>
    <property type="match status" value="1"/>
</dbReference>
<name>A0A2Z7AQE1_9LAMI</name>
<sequence length="469" mass="51785">MSSSRSAAAADPKSRPVRGTEHSWCKAVPGGTGITALALLLFKPPDFPLLQNALNKLQFSHPILRSKLHFTPASASFSFITPATPQLQIQTFDLESTSKVLRTVDPSPSVSPFHSILEHELNKNPWQNPDPSSDADLFFASVYTLQDETWVLAFRLHTSACDRTAIVALRRELLGLMVGAAGVEKESIGDGEVSLGIEDYIPRGQGNKPFWARGFDMLGYSLNSFRFSNLSFKDTVSPRGSCVIRLRLNEEETTGIMSKCKDREIKLCGLLSAAALMACHSINNVPDDQWEKYAVTTLIDCRSILDPVLSSDHIGFYHSAILNSHDVKGGENLWELAKRVYMSFMDTKNSKKHFTDMADLNFLMCKAIENPGLTASGSLRTAVLSVFEDPIIDDSSKLDDAVGLKDSIGCGSIHGVGPSIAIFDTIRDGKLDCSFVYPFPLHSKEQMREFVDEMKRYFLEDGFRGSGRV</sequence>
<accession>A0A2Z7AQE1</accession>
<reference evidence="5 6" key="1">
    <citation type="journal article" date="2015" name="Proc. Natl. Acad. Sci. U.S.A.">
        <title>The resurrection genome of Boea hygrometrica: A blueprint for survival of dehydration.</title>
        <authorList>
            <person name="Xiao L."/>
            <person name="Yang G."/>
            <person name="Zhang L."/>
            <person name="Yang X."/>
            <person name="Zhao S."/>
            <person name="Ji Z."/>
            <person name="Zhou Q."/>
            <person name="Hu M."/>
            <person name="Wang Y."/>
            <person name="Chen M."/>
            <person name="Xu Y."/>
            <person name="Jin H."/>
            <person name="Xiao X."/>
            <person name="Hu G."/>
            <person name="Bao F."/>
            <person name="Hu Y."/>
            <person name="Wan P."/>
            <person name="Li L."/>
            <person name="Deng X."/>
            <person name="Kuang T."/>
            <person name="Xiang C."/>
            <person name="Zhu J.K."/>
            <person name="Oliver M.J."/>
            <person name="He Y."/>
        </authorList>
    </citation>
    <scope>NUCLEOTIDE SEQUENCE [LARGE SCALE GENOMIC DNA]</scope>
    <source>
        <strain evidence="6">cv. XS01</strain>
    </source>
</reference>
<dbReference type="AlphaFoldDB" id="A0A2Z7AQE1"/>
<evidence type="ECO:0000256" key="3">
    <source>
        <dbReference type="SAM" id="MobiDB-lite"/>
    </source>
</evidence>
<feature type="compositionally biased region" description="Basic and acidic residues" evidence="3">
    <location>
        <begin position="12"/>
        <end position="22"/>
    </location>
</feature>
<dbReference type="PANTHER" id="PTHR34375">
    <property type="entry name" value="GATA ZINC FINGER PROTEIN-RELATED"/>
    <property type="match status" value="1"/>
</dbReference>
<protein>
    <recommendedName>
        <fullName evidence="4">Phthiocerol/phthiodiolone dimycocerosyl transferase C-terminal domain-containing protein</fullName>
    </recommendedName>
</protein>
<keyword evidence="6" id="KW-1185">Reference proteome</keyword>
<dbReference type="SUPFAM" id="SSF52777">
    <property type="entry name" value="CoA-dependent acyltransferases"/>
    <property type="match status" value="2"/>
</dbReference>
<evidence type="ECO:0000259" key="4">
    <source>
        <dbReference type="Pfam" id="PF16911"/>
    </source>
</evidence>